<accession>A0A2P2N3Z3</accession>
<protein>
    <submittedName>
        <fullName evidence="2">Uncharacterized protein</fullName>
    </submittedName>
</protein>
<evidence type="ECO:0000256" key="1">
    <source>
        <dbReference type="SAM" id="Phobius"/>
    </source>
</evidence>
<dbReference type="AlphaFoldDB" id="A0A2P2N3Z3"/>
<dbReference type="EMBL" id="GGEC01056716">
    <property type="protein sequence ID" value="MBX37200.1"/>
    <property type="molecule type" value="Transcribed_RNA"/>
</dbReference>
<keyword evidence="1" id="KW-0812">Transmembrane</keyword>
<reference evidence="2" key="1">
    <citation type="submission" date="2018-02" db="EMBL/GenBank/DDBJ databases">
        <title>Rhizophora mucronata_Transcriptome.</title>
        <authorList>
            <person name="Meera S.P."/>
            <person name="Sreeshan A."/>
            <person name="Augustine A."/>
        </authorList>
    </citation>
    <scope>NUCLEOTIDE SEQUENCE</scope>
    <source>
        <tissue evidence="2">Leaf</tissue>
    </source>
</reference>
<feature type="transmembrane region" description="Helical" evidence="1">
    <location>
        <begin position="7"/>
        <end position="28"/>
    </location>
</feature>
<evidence type="ECO:0000313" key="2">
    <source>
        <dbReference type="EMBL" id="MBX37200.1"/>
    </source>
</evidence>
<proteinExistence type="predicted"/>
<keyword evidence="1" id="KW-0472">Membrane</keyword>
<organism evidence="2">
    <name type="scientific">Rhizophora mucronata</name>
    <name type="common">Asiatic mangrove</name>
    <dbReference type="NCBI Taxonomy" id="61149"/>
    <lineage>
        <taxon>Eukaryota</taxon>
        <taxon>Viridiplantae</taxon>
        <taxon>Streptophyta</taxon>
        <taxon>Embryophyta</taxon>
        <taxon>Tracheophyta</taxon>
        <taxon>Spermatophyta</taxon>
        <taxon>Magnoliopsida</taxon>
        <taxon>eudicotyledons</taxon>
        <taxon>Gunneridae</taxon>
        <taxon>Pentapetalae</taxon>
        <taxon>rosids</taxon>
        <taxon>fabids</taxon>
        <taxon>Malpighiales</taxon>
        <taxon>Rhizophoraceae</taxon>
        <taxon>Rhizophora</taxon>
    </lineage>
</organism>
<sequence>MVRNARASLSLPFSPSLYLFLVLMWMYLNL</sequence>
<keyword evidence="1" id="KW-1133">Transmembrane helix</keyword>
<name>A0A2P2N3Z3_RHIMU</name>